<dbReference type="InterPro" id="IPR001173">
    <property type="entry name" value="Glyco_trans_2-like"/>
</dbReference>
<keyword evidence="3 5" id="KW-0808">Transferase</keyword>
<dbReference type="Gene3D" id="3.90.550.10">
    <property type="entry name" value="Spore Coat Polysaccharide Biosynthesis Protein SpsA, Chain A"/>
    <property type="match status" value="1"/>
</dbReference>
<organism evidence="5 6">
    <name type="scientific">Roseburia inulinivorans</name>
    <dbReference type="NCBI Taxonomy" id="360807"/>
    <lineage>
        <taxon>Bacteria</taxon>
        <taxon>Bacillati</taxon>
        <taxon>Bacillota</taxon>
        <taxon>Clostridia</taxon>
        <taxon>Lachnospirales</taxon>
        <taxon>Lachnospiraceae</taxon>
        <taxon>Roseburia</taxon>
    </lineage>
</organism>
<protein>
    <submittedName>
        <fullName evidence="5">Glycosyltransferase family 2 protein</fullName>
    </submittedName>
</protein>
<dbReference type="EMBL" id="QRTF01000047">
    <property type="protein sequence ID" value="RGQ45324.1"/>
    <property type="molecule type" value="Genomic_DNA"/>
</dbReference>
<evidence type="ECO:0000256" key="1">
    <source>
        <dbReference type="ARBA" id="ARBA00006739"/>
    </source>
</evidence>
<reference evidence="5 6" key="1">
    <citation type="submission" date="2018-08" db="EMBL/GenBank/DDBJ databases">
        <title>A genome reference for cultivated species of the human gut microbiota.</title>
        <authorList>
            <person name="Zou Y."/>
            <person name="Xue W."/>
            <person name="Luo G."/>
        </authorList>
    </citation>
    <scope>NUCLEOTIDE SEQUENCE [LARGE SCALE GENOMIC DNA]</scope>
    <source>
        <strain evidence="5 6">AF28-15</strain>
    </source>
</reference>
<dbReference type="SUPFAM" id="SSF53448">
    <property type="entry name" value="Nucleotide-diphospho-sugar transferases"/>
    <property type="match status" value="1"/>
</dbReference>
<gene>
    <name evidence="5" type="ORF">DWY96_15490</name>
</gene>
<feature type="domain" description="Glycosyltransferase 2-like" evidence="4">
    <location>
        <begin position="6"/>
        <end position="171"/>
    </location>
</feature>
<dbReference type="Pfam" id="PF00535">
    <property type="entry name" value="Glycos_transf_2"/>
    <property type="match status" value="1"/>
</dbReference>
<dbReference type="GO" id="GO:0016020">
    <property type="term" value="C:membrane"/>
    <property type="evidence" value="ECO:0007669"/>
    <property type="project" value="GOC"/>
</dbReference>
<evidence type="ECO:0000256" key="2">
    <source>
        <dbReference type="ARBA" id="ARBA00022676"/>
    </source>
</evidence>
<comment type="similarity">
    <text evidence="1">Belongs to the glycosyltransferase 2 family.</text>
</comment>
<keyword evidence="2" id="KW-0328">Glycosyltransferase</keyword>
<dbReference type="GO" id="GO:0004582">
    <property type="term" value="F:dolichyl-phosphate beta-D-mannosyltransferase activity"/>
    <property type="evidence" value="ECO:0007669"/>
    <property type="project" value="InterPro"/>
</dbReference>
<dbReference type="GO" id="GO:0009247">
    <property type="term" value="P:glycolipid biosynthetic process"/>
    <property type="evidence" value="ECO:0007669"/>
    <property type="project" value="TreeGrafter"/>
</dbReference>
<dbReference type="InterPro" id="IPR029044">
    <property type="entry name" value="Nucleotide-diphossugar_trans"/>
</dbReference>
<dbReference type="Proteomes" id="UP000283738">
    <property type="component" value="Unassembled WGS sequence"/>
</dbReference>
<dbReference type="PANTHER" id="PTHR43398:SF1">
    <property type="entry name" value="DOLICHOL-PHOSPHATE MANNOSYLTRANSFERASE SUBUNIT 1"/>
    <property type="match status" value="1"/>
</dbReference>
<evidence type="ECO:0000313" key="5">
    <source>
        <dbReference type="EMBL" id="RGQ45324.1"/>
    </source>
</evidence>
<dbReference type="CDD" id="cd04179">
    <property type="entry name" value="DPM_DPG-synthase_like"/>
    <property type="match status" value="1"/>
</dbReference>
<sequence length="240" mass="27492">MKKTIIVMPVANEEATMEKVLQQILALPYDNLYIYPVVDNYSKDNTEKIIRDFEMKTDKVKCIFYKESYGVISCYLEGFRRALADGAECILEMDGGGSHSPSEIPQFIEKLEEGYDCVWGSRFIEGGEIANQPLYRRILSGGGTILSNLVLGTKLRDMTSGFEGFQRYVLESMDLKAFLSTGHMYQTEMRYYCRNYHTIEVPIHYVGGSSSLKFKSVKEALKILFQLKKNETKVMKKVEK</sequence>
<evidence type="ECO:0000313" key="6">
    <source>
        <dbReference type="Proteomes" id="UP000283738"/>
    </source>
</evidence>
<accession>A0A412B262</accession>
<proteinExistence type="inferred from homology"/>
<dbReference type="PANTHER" id="PTHR43398">
    <property type="entry name" value="DOLICHOL-PHOSPHATE MANNOSYLTRANSFERASE SUBUNIT 1"/>
    <property type="match status" value="1"/>
</dbReference>
<name>A0A412B262_9FIRM</name>
<evidence type="ECO:0000256" key="3">
    <source>
        <dbReference type="ARBA" id="ARBA00022679"/>
    </source>
</evidence>
<dbReference type="RefSeq" id="WP_118111979.1">
    <property type="nucleotide sequence ID" value="NZ_QRTF01000047.1"/>
</dbReference>
<dbReference type="InterPro" id="IPR039528">
    <property type="entry name" value="DPM1-like"/>
</dbReference>
<evidence type="ECO:0000259" key="4">
    <source>
        <dbReference type="Pfam" id="PF00535"/>
    </source>
</evidence>
<comment type="caution">
    <text evidence="5">The sequence shown here is derived from an EMBL/GenBank/DDBJ whole genome shotgun (WGS) entry which is preliminary data.</text>
</comment>
<dbReference type="AlphaFoldDB" id="A0A412B262"/>